<dbReference type="AlphaFoldDB" id="A0A0M3IQ09"/>
<dbReference type="Proteomes" id="UP000036681">
    <property type="component" value="Unplaced"/>
</dbReference>
<evidence type="ECO:0000256" key="1">
    <source>
        <dbReference type="SAM" id="MobiDB-lite"/>
    </source>
</evidence>
<feature type="region of interest" description="Disordered" evidence="1">
    <location>
        <begin position="91"/>
        <end position="133"/>
    </location>
</feature>
<evidence type="ECO:0000313" key="3">
    <source>
        <dbReference type="WBParaSite" id="ALUE_0002083701-mRNA-1"/>
    </source>
</evidence>
<proteinExistence type="predicted"/>
<accession>A0A0M3IQ09</accession>
<organism evidence="2 3">
    <name type="scientific">Ascaris lumbricoides</name>
    <name type="common">Giant roundworm</name>
    <dbReference type="NCBI Taxonomy" id="6252"/>
    <lineage>
        <taxon>Eukaryota</taxon>
        <taxon>Metazoa</taxon>
        <taxon>Ecdysozoa</taxon>
        <taxon>Nematoda</taxon>
        <taxon>Chromadorea</taxon>
        <taxon>Rhabditida</taxon>
        <taxon>Spirurina</taxon>
        <taxon>Ascaridomorpha</taxon>
        <taxon>Ascaridoidea</taxon>
        <taxon>Ascarididae</taxon>
        <taxon>Ascaris</taxon>
    </lineage>
</organism>
<name>A0A0M3IQ09_ASCLU</name>
<reference evidence="3" key="1">
    <citation type="submission" date="2017-02" db="UniProtKB">
        <authorList>
            <consortium name="WormBaseParasite"/>
        </authorList>
    </citation>
    <scope>IDENTIFICATION</scope>
</reference>
<keyword evidence="2" id="KW-1185">Reference proteome</keyword>
<protein>
    <submittedName>
        <fullName evidence="3">Uncharacterized protein</fullName>
    </submittedName>
</protein>
<sequence>MLSTMEMLAFEEKLEATGGKDSCRSVLKTARELLNASMNEALLWQDRPQRFVEVGHSNATLTLTEVVSADQRALCDHSNRLRQKALEERYVEDNSAGSMDDDNRASNIKRHNSEIMGPPIGKPKRARLSGGPPVLRIDSASFRLLMKKKPQRHNSEIMGPPVGKPKRARLSGAPPVLRIDSASFRLLMKKKPQRHNSEIMGPPVGKPKRARLSGAPPVLRIDSASFRLLMKKKPQLSAKNFISRIVETTAYNERKKRITEVLDKLRILLRI</sequence>
<dbReference type="WBParaSite" id="ALUE_0002083701-mRNA-1">
    <property type="protein sequence ID" value="ALUE_0002083701-mRNA-1"/>
    <property type="gene ID" value="ALUE_0002083701"/>
</dbReference>
<evidence type="ECO:0000313" key="2">
    <source>
        <dbReference type="Proteomes" id="UP000036681"/>
    </source>
</evidence>